<dbReference type="Gene3D" id="1.10.640.10">
    <property type="entry name" value="Haem peroxidase domain superfamily, animal type"/>
    <property type="match status" value="2"/>
</dbReference>
<sequence>MISNWRLLVRLTLVICSCRLTVGQGIITPRYAILQRTHYEWLPHISEYDMDQAFVVADHVIKAKRAHEEKIFKGGRLMKPGQYPSSARHQHLLAPKPKSSKMERITEKFEEATNVIKDMFSLTKEQVTLALPHEELKGREALKAAEKCHTHFMSSGCMDSKYRSVDGSCNNMYNPTWGKAQTCLQRLLPPDYADGISVPRIAKSGKPLPPPRVISLYIHRHMDRPAPDHTHLMMAFGQFIDHDITLTPITGMPAGGAQMIQCCPHDNATHPQCYPVLLPQDDPFYSKHDQDCLNFVRSAPCPLCTLGPRQQMDQLTAFVDASTVYGNQENETESLRSFRDGKLIVTKVPHTGDLLPQTDDAQKDQCSVPQRNLFCFRAGDARVNQHPALTSLHTIWMRQHNRIAEGLKHVNPHWDDETIFWETRSVHDIDLFTGGTSESHVPDGIVGPTFACIIGIQFYHLKFGDRYYFEHHGETGSFSLEQLSTLKKSTLSKIICENTHIQEMQRYAFRFPSSSNPVSHCHELEDLDLSAWEDFGHKKKK</sequence>
<dbReference type="GO" id="GO:0020037">
    <property type="term" value="F:heme binding"/>
    <property type="evidence" value="ECO:0007669"/>
    <property type="project" value="InterPro"/>
</dbReference>
<dbReference type="AlphaFoldDB" id="A0A8X7BZG8"/>
<keyword evidence="4" id="KW-1185">Reference proteome</keyword>
<protein>
    <submittedName>
        <fullName evidence="3">Chorion peroxidase</fullName>
    </submittedName>
</protein>
<name>A0A8X7BZG8_9ARAC</name>
<dbReference type="EMBL" id="BMAV01006400">
    <property type="protein sequence ID" value="GFY48347.1"/>
    <property type="molecule type" value="Genomic_DNA"/>
</dbReference>
<feature type="chain" id="PRO_5036445929" evidence="2">
    <location>
        <begin position="24"/>
        <end position="541"/>
    </location>
</feature>
<evidence type="ECO:0000256" key="1">
    <source>
        <dbReference type="ARBA" id="ARBA00022559"/>
    </source>
</evidence>
<accession>A0A8X7BZG8</accession>
<proteinExistence type="predicted"/>
<evidence type="ECO:0000256" key="2">
    <source>
        <dbReference type="SAM" id="SignalP"/>
    </source>
</evidence>
<gene>
    <name evidence="3" type="primary">pxt</name>
    <name evidence="3" type="ORF">TNIN_227871</name>
</gene>
<evidence type="ECO:0000313" key="4">
    <source>
        <dbReference type="Proteomes" id="UP000886998"/>
    </source>
</evidence>
<dbReference type="Proteomes" id="UP000886998">
    <property type="component" value="Unassembled WGS sequence"/>
</dbReference>
<dbReference type="Pfam" id="PF03098">
    <property type="entry name" value="An_peroxidase"/>
    <property type="match status" value="1"/>
</dbReference>
<evidence type="ECO:0000313" key="3">
    <source>
        <dbReference type="EMBL" id="GFY48347.1"/>
    </source>
</evidence>
<organism evidence="3 4">
    <name type="scientific">Trichonephila inaurata madagascariensis</name>
    <dbReference type="NCBI Taxonomy" id="2747483"/>
    <lineage>
        <taxon>Eukaryota</taxon>
        <taxon>Metazoa</taxon>
        <taxon>Ecdysozoa</taxon>
        <taxon>Arthropoda</taxon>
        <taxon>Chelicerata</taxon>
        <taxon>Arachnida</taxon>
        <taxon>Araneae</taxon>
        <taxon>Araneomorphae</taxon>
        <taxon>Entelegynae</taxon>
        <taxon>Araneoidea</taxon>
        <taxon>Nephilidae</taxon>
        <taxon>Trichonephila</taxon>
        <taxon>Trichonephila inaurata</taxon>
    </lineage>
</organism>
<dbReference type="PANTHER" id="PTHR11475:SF143">
    <property type="entry name" value="PUTATIVE-RELATED"/>
    <property type="match status" value="1"/>
</dbReference>
<dbReference type="GO" id="GO:0006979">
    <property type="term" value="P:response to oxidative stress"/>
    <property type="evidence" value="ECO:0007669"/>
    <property type="project" value="InterPro"/>
</dbReference>
<dbReference type="OrthoDB" id="823504at2759"/>
<keyword evidence="2" id="KW-0732">Signal</keyword>
<dbReference type="PROSITE" id="PS50292">
    <property type="entry name" value="PEROXIDASE_3"/>
    <property type="match status" value="1"/>
</dbReference>
<keyword evidence="1 3" id="KW-0560">Oxidoreductase</keyword>
<dbReference type="InterPro" id="IPR010255">
    <property type="entry name" value="Haem_peroxidase_sf"/>
</dbReference>
<dbReference type="InterPro" id="IPR019791">
    <property type="entry name" value="Haem_peroxidase_animal"/>
</dbReference>
<feature type="signal peptide" evidence="2">
    <location>
        <begin position="1"/>
        <end position="23"/>
    </location>
</feature>
<dbReference type="GO" id="GO:0004601">
    <property type="term" value="F:peroxidase activity"/>
    <property type="evidence" value="ECO:0007669"/>
    <property type="project" value="UniProtKB-KW"/>
</dbReference>
<keyword evidence="1 3" id="KW-0575">Peroxidase</keyword>
<dbReference type="InterPro" id="IPR037120">
    <property type="entry name" value="Haem_peroxidase_sf_animal"/>
</dbReference>
<dbReference type="PANTHER" id="PTHR11475">
    <property type="entry name" value="OXIDASE/PEROXIDASE"/>
    <property type="match status" value="1"/>
</dbReference>
<reference evidence="3" key="1">
    <citation type="submission" date="2020-08" db="EMBL/GenBank/DDBJ databases">
        <title>Multicomponent nature underlies the extraordinary mechanical properties of spider dragline silk.</title>
        <authorList>
            <person name="Kono N."/>
            <person name="Nakamura H."/>
            <person name="Mori M."/>
            <person name="Yoshida Y."/>
            <person name="Ohtoshi R."/>
            <person name="Malay A.D."/>
            <person name="Moran D.A.P."/>
            <person name="Tomita M."/>
            <person name="Numata K."/>
            <person name="Arakawa K."/>
        </authorList>
    </citation>
    <scope>NUCLEOTIDE SEQUENCE</scope>
</reference>
<dbReference type="PRINTS" id="PR00457">
    <property type="entry name" value="ANPEROXIDASE"/>
</dbReference>
<comment type="caution">
    <text evidence="3">The sequence shown here is derived from an EMBL/GenBank/DDBJ whole genome shotgun (WGS) entry which is preliminary data.</text>
</comment>
<dbReference type="SUPFAM" id="SSF48113">
    <property type="entry name" value="Heme-dependent peroxidases"/>
    <property type="match status" value="2"/>
</dbReference>